<gene>
    <name evidence="2" type="ORF">D0C36_22545</name>
</gene>
<keyword evidence="3" id="KW-1185">Reference proteome</keyword>
<evidence type="ECO:0000256" key="1">
    <source>
        <dbReference type="SAM" id="SignalP"/>
    </source>
</evidence>
<reference evidence="2 3" key="1">
    <citation type="submission" date="2018-08" db="EMBL/GenBank/DDBJ databases">
        <title>Mucilaginibacter sp. MYSH2.</title>
        <authorList>
            <person name="Seo T."/>
        </authorList>
    </citation>
    <scope>NUCLEOTIDE SEQUENCE [LARGE SCALE GENOMIC DNA]</scope>
    <source>
        <strain evidence="2 3">MYSH2</strain>
    </source>
</reference>
<protein>
    <recommendedName>
        <fullName evidence="4">Lipocalin-like domain-containing protein</fullName>
    </recommendedName>
</protein>
<dbReference type="EMBL" id="QWDC01000004">
    <property type="protein sequence ID" value="RFZ90560.1"/>
    <property type="molecule type" value="Genomic_DNA"/>
</dbReference>
<feature type="signal peptide" evidence="1">
    <location>
        <begin position="1"/>
        <end position="21"/>
    </location>
</feature>
<name>A0A372NPJ7_9SPHI</name>
<organism evidence="2 3">
    <name type="scientific">Mucilaginibacter conchicola</name>
    <dbReference type="NCBI Taxonomy" id="2303333"/>
    <lineage>
        <taxon>Bacteria</taxon>
        <taxon>Pseudomonadati</taxon>
        <taxon>Bacteroidota</taxon>
        <taxon>Sphingobacteriia</taxon>
        <taxon>Sphingobacteriales</taxon>
        <taxon>Sphingobacteriaceae</taxon>
        <taxon>Mucilaginibacter</taxon>
    </lineage>
</organism>
<dbReference type="RefSeq" id="WP_117393972.1">
    <property type="nucleotide sequence ID" value="NZ_QWDC01000004.1"/>
</dbReference>
<feature type="chain" id="PRO_5016910579" description="Lipocalin-like domain-containing protein" evidence="1">
    <location>
        <begin position="22"/>
        <end position="145"/>
    </location>
</feature>
<dbReference type="Proteomes" id="UP000264217">
    <property type="component" value="Unassembled WGS sequence"/>
</dbReference>
<evidence type="ECO:0000313" key="2">
    <source>
        <dbReference type="EMBL" id="RFZ90560.1"/>
    </source>
</evidence>
<proteinExistence type="predicted"/>
<dbReference type="AlphaFoldDB" id="A0A372NPJ7"/>
<sequence length="145" mass="16034">MKLKTLSAAAITLLLSAFTVAPSPETDILGSWKVADASVNKMVKYTIDKIVETNPDAASQVEDHKDQIVDVIKGMRVVYKADKTYESQSSTGNKLGKWEFANNYKIMKVTKTDGSTREDVILELTAKSFKVINGQMKDTVAFDRP</sequence>
<evidence type="ECO:0008006" key="4">
    <source>
        <dbReference type="Google" id="ProtNLM"/>
    </source>
</evidence>
<comment type="caution">
    <text evidence="2">The sequence shown here is derived from an EMBL/GenBank/DDBJ whole genome shotgun (WGS) entry which is preliminary data.</text>
</comment>
<keyword evidence="1" id="KW-0732">Signal</keyword>
<accession>A0A372NPJ7</accession>
<dbReference type="OrthoDB" id="795151at2"/>
<evidence type="ECO:0000313" key="3">
    <source>
        <dbReference type="Proteomes" id="UP000264217"/>
    </source>
</evidence>